<evidence type="ECO:0000313" key="2">
    <source>
        <dbReference type="Proteomes" id="UP001157069"/>
    </source>
</evidence>
<reference evidence="2" key="1">
    <citation type="journal article" date="2019" name="Int. J. Syst. Evol. Microbiol.">
        <title>The Global Catalogue of Microorganisms (GCM) 10K type strain sequencing project: providing services to taxonomists for standard genome sequencing and annotation.</title>
        <authorList>
            <consortium name="The Broad Institute Genomics Platform"/>
            <consortium name="The Broad Institute Genome Sequencing Center for Infectious Disease"/>
            <person name="Wu L."/>
            <person name="Ma J."/>
        </authorList>
    </citation>
    <scope>NUCLEOTIDE SEQUENCE [LARGE SCALE GENOMIC DNA]</scope>
    <source>
        <strain evidence="2">NBRC 108755</strain>
    </source>
</reference>
<sequence length="64" mass="6753">MSVSQIKDRGARIKDRGARIKDPVGLVSSGGAPEASEPDPFLDLGAPVLERERNELPACPTLAP</sequence>
<gene>
    <name evidence="1" type="ORF">GCM10025869_02180</name>
</gene>
<evidence type="ECO:0000313" key="1">
    <source>
        <dbReference type="EMBL" id="GMA89689.1"/>
    </source>
</evidence>
<organism evidence="1 2">
    <name type="scientific">Homoserinibacter gongjuensis</name>
    <dbReference type="NCBI Taxonomy" id="1162968"/>
    <lineage>
        <taxon>Bacteria</taxon>
        <taxon>Bacillati</taxon>
        <taxon>Actinomycetota</taxon>
        <taxon>Actinomycetes</taxon>
        <taxon>Micrococcales</taxon>
        <taxon>Microbacteriaceae</taxon>
        <taxon>Homoserinibacter</taxon>
    </lineage>
</organism>
<dbReference type="EMBL" id="BSVA01000001">
    <property type="protein sequence ID" value="GMA89689.1"/>
    <property type="molecule type" value="Genomic_DNA"/>
</dbReference>
<proteinExistence type="predicted"/>
<protein>
    <submittedName>
        <fullName evidence="1">Uncharacterized protein</fullName>
    </submittedName>
</protein>
<dbReference type="Proteomes" id="UP001157069">
    <property type="component" value="Unassembled WGS sequence"/>
</dbReference>
<name>A0ABQ6JRC4_9MICO</name>
<keyword evidence="2" id="KW-1185">Reference proteome</keyword>
<accession>A0ABQ6JRC4</accession>
<comment type="caution">
    <text evidence="1">The sequence shown here is derived from an EMBL/GenBank/DDBJ whole genome shotgun (WGS) entry which is preliminary data.</text>
</comment>